<evidence type="ECO:0000313" key="2">
    <source>
        <dbReference type="Proteomes" id="UP000675881"/>
    </source>
</evidence>
<sequence>MDTTNEEGELEAFYSFSVVLKVLRKKPIPRLDHSKQIRSFVLGLFLPYSATGSLGCKEKHGILENQTKKETVPMMLHKMFERRRLPDKSIESDLNSEGMLWVSTSKQPNSTVKPEVHRFSYCNEPAPTEDAKPWKIATSIVVLSKCRLNQLSSMMLVTNYWSHNSLEVVVAYHFTGSSFNKKGVAHITSDMGLCNEGV</sequence>
<evidence type="ECO:0000313" key="1">
    <source>
        <dbReference type="EMBL" id="CAF2934342.1"/>
    </source>
</evidence>
<name>A0A7R8CXR1_LEPSM</name>
<dbReference type="EMBL" id="HG994584">
    <property type="protein sequence ID" value="CAF2934342.1"/>
    <property type="molecule type" value="Genomic_DNA"/>
</dbReference>
<dbReference type="Proteomes" id="UP000675881">
    <property type="component" value="Chromosome 5"/>
</dbReference>
<organism evidence="1 2">
    <name type="scientific">Lepeophtheirus salmonis</name>
    <name type="common">Salmon louse</name>
    <name type="synonym">Caligus salmonis</name>
    <dbReference type="NCBI Taxonomy" id="72036"/>
    <lineage>
        <taxon>Eukaryota</taxon>
        <taxon>Metazoa</taxon>
        <taxon>Ecdysozoa</taxon>
        <taxon>Arthropoda</taxon>
        <taxon>Crustacea</taxon>
        <taxon>Multicrustacea</taxon>
        <taxon>Hexanauplia</taxon>
        <taxon>Copepoda</taxon>
        <taxon>Siphonostomatoida</taxon>
        <taxon>Caligidae</taxon>
        <taxon>Lepeophtheirus</taxon>
    </lineage>
</organism>
<protein>
    <submittedName>
        <fullName evidence="1">(salmon louse) hypothetical protein</fullName>
    </submittedName>
</protein>
<gene>
    <name evidence="1" type="ORF">LSAA_9519</name>
</gene>
<dbReference type="AlphaFoldDB" id="A0A7R8CXR1"/>
<keyword evidence="2" id="KW-1185">Reference proteome</keyword>
<accession>A0A7R8CXR1</accession>
<reference evidence="1" key="1">
    <citation type="submission" date="2021-02" db="EMBL/GenBank/DDBJ databases">
        <authorList>
            <person name="Bekaert M."/>
        </authorList>
    </citation>
    <scope>NUCLEOTIDE SEQUENCE</scope>
    <source>
        <strain evidence="1">IoA-00</strain>
    </source>
</reference>
<proteinExistence type="predicted"/>